<accession>A0A2W7S2N7</accession>
<reference evidence="3 4" key="1">
    <citation type="submission" date="2018-06" db="EMBL/GenBank/DDBJ databases">
        <title>Genomic Encyclopedia of Archaeal and Bacterial Type Strains, Phase II (KMG-II): from individual species to whole genera.</title>
        <authorList>
            <person name="Goeker M."/>
        </authorList>
    </citation>
    <scope>NUCLEOTIDE SEQUENCE [LARGE SCALE GENOMIC DNA]</scope>
    <source>
        <strain evidence="3 4">DSM 13087</strain>
    </source>
</reference>
<evidence type="ECO:0000313" key="3">
    <source>
        <dbReference type="EMBL" id="PZX44662.1"/>
    </source>
</evidence>
<evidence type="ECO:0008006" key="5">
    <source>
        <dbReference type="Google" id="ProtNLM"/>
    </source>
</evidence>
<proteinExistence type="predicted"/>
<dbReference type="STRING" id="121821.GCA_001870675_00940"/>
<feature type="chain" id="PRO_5015975070" description="DUF4139 domain-containing protein" evidence="2">
    <location>
        <begin position="20"/>
        <end position="622"/>
    </location>
</feature>
<dbReference type="RefSeq" id="WP_071469736.1">
    <property type="nucleotide sequence ID" value="NZ_MEHT01000017.1"/>
</dbReference>
<evidence type="ECO:0000256" key="2">
    <source>
        <dbReference type="SAM" id="SignalP"/>
    </source>
</evidence>
<name>A0A2W7S2N7_9RHOB</name>
<gene>
    <name evidence="3" type="ORF">LY56_01912</name>
</gene>
<evidence type="ECO:0000256" key="1">
    <source>
        <dbReference type="SAM" id="Coils"/>
    </source>
</evidence>
<feature type="coiled-coil region" evidence="1">
    <location>
        <begin position="528"/>
        <end position="558"/>
    </location>
</feature>
<sequence length="622" mass="67363">MRVMSMGVVLGAIALPALADQTPEIRAVTLSRAGVAMIEAQGTLGAEPLRLSIRRADIDDFLKSVRLSDPSGAVPMLSMTGPSGVADVFAALPFEPDALGDLRALLEAMTGAHITAQRRGISVSGDVMGTREVPCAQADQRGCIAISVLHEDGAIRQILLDDATELQFSDTADQNAVARGLAALRQAGRALMLDVTLSSTETDTRDISLGWLQPAPVWKTAWRAEDGADGLVLTGWAVVENTTGQDWDSVELTLATGAVNALQAQLYDRMEAARKLADPMMDQALMASAPMARGMAFEAAMEVAPVAMDDGESFSRYTLATPVTVQAGDMISLPFLREALEDARLTLHNGGTGAVHPSIAIAFENPLPLRLPAGIVTLYEDGRGHAGDAMIPELAPGAQAVIEFARDTAMQVSETLTETQNLQSARVVDGVLVAEERLERRTSYRIEGAPDAARVLTISHPQRQGWDMQSTGGESGFDDTKFRVEVPAAEIVTQEVVEQRVTSTRIALLELDQDALAFWSSRLPDAQLRAVLEQLQDLRAQQAQLRREAARQRELEAQLIADQERLVGLIVQLGDDSPATRERRMRVDTIEEEITQSREARRNAETRQSEIEAELREVLRAQ</sequence>
<keyword evidence="2" id="KW-0732">Signal</keyword>
<evidence type="ECO:0000313" key="4">
    <source>
        <dbReference type="Proteomes" id="UP000249364"/>
    </source>
</evidence>
<dbReference type="EMBL" id="QKZQ01000007">
    <property type="protein sequence ID" value="PZX44662.1"/>
    <property type="molecule type" value="Genomic_DNA"/>
</dbReference>
<feature type="coiled-coil region" evidence="1">
    <location>
        <begin position="587"/>
        <end position="621"/>
    </location>
</feature>
<comment type="caution">
    <text evidence="3">The sequence shown here is derived from an EMBL/GenBank/DDBJ whole genome shotgun (WGS) entry which is preliminary data.</text>
</comment>
<dbReference type="Proteomes" id="UP000249364">
    <property type="component" value="Unassembled WGS sequence"/>
</dbReference>
<protein>
    <recommendedName>
        <fullName evidence="5">DUF4139 domain-containing protein</fullName>
    </recommendedName>
</protein>
<dbReference type="OrthoDB" id="580912at2"/>
<keyword evidence="4" id="KW-1185">Reference proteome</keyword>
<dbReference type="AlphaFoldDB" id="A0A2W7S2N7"/>
<feature type="signal peptide" evidence="2">
    <location>
        <begin position="1"/>
        <end position="19"/>
    </location>
</feature>
<keyword evidence="1" id="KW-0175">Coiled coil</keyword>
<organism evidence="3 4">
    <name type="scientific">Roseinatronobacter thiooxidans</name>
    <dbReference type="NCBI Taxonomy" id="121821"/>
    <lineage>
        <taxon>Bacteria</taxon>
        <taxon>Pseudomonadati</taxon>
        <taxon>Pseudomonadota</taxon>
        <taxon>Alphaproteobacteria</taxon>
        <taxon>Rhodobacterales</taxon>
        <taxon>Paracoccaceae</taxon>
        <taxon>Roseinatronobacter</taxon>
    </lineage>
</organism>